<dbReference type="AlphaFoldDB" id="A0A858RL67"/>
<proteinExistence type="predicted"/>
<feature type="compositionally biased region" description="Basic and acidic residues" evidence="1">
    <location>
        <begin position="84"/>
        <end position="96"/>
    </location>
</feature>
<reference evidence="3 4" key="1">
    <citation type="submission" date="2020-04" db="EMBL/GenBank/DDBJ databases">
        <title>Luteolibacter sp. G-1-1-1 isolated from soil.</title>
        <authorList>
            <person name="Dahal R.H."/>
        </authorList>
    </citation>
    <scope>NUCLEOTIDE SEQUENCE [LARGE SCALE GENOMIC DNA]</scope>
    <source>
        <strain evidence="3 4">G-1-1-1</strain>
    </source>
</reference>
<sequence>MKPEDDYTEIGNLLRSRKPEVDVPPGLEGKVLRAIGQQKHRSKPLDWWRWLLVPPAVALLMVVFSPLAEEKTKHATRIDPAPTRNEEKTTEQETEKAVAAVDTMNPLERESQALKRDAERAGRFFLDCLPSVSSATKK</sequence>
<gene>
    <name evidence="3" type="ORF">HHL09_18505</name>
</gene>
<evidence type="ECO:0000313" key="4">
    <source>
        <dbReference type="Proteomes" id="UP000501812"/>
    </source>
</evidence>
<keyword evidence="2" id="KW-0812">Transmembrane</keyword>
<keyword evidence="2" id="KW-0472">Membrane</keyword>
<dbReference type="KEGG" id="luo:HHL09_18505"/>
<evidence type="ECO:0000313" key="3">
    <source>
        <dbReference type="EMBL" id="QJE97687.1"/>
    </source>
</evidence>
<organism evidence="3 4">
    <name type="scientific">Luteolibacter luteus</name>
    <dbReference type="NCBI Taxonomy" id="2728835"/>
    <lineage>
        <taxon>Bacteria</taxon>
        <taxon>Pseudomonadati</taxon>
        <taxon>Verrucomicrobiota</taxon>
        <taxon>Verrucomicrobiia</taxon>
        <taxon>Verrucomicrobiales</taxon>
        <taxon>Verrucomicrobiaceae</taxon>
        <taxon>Luteolibacter</taxon>
    </lineage>
</organism>
<feature type="region of interest" description="Disordered" evidence="1">
    <location>
        <begin position="71"/>
        <end position="98"/>
    </location>
</feature>
<keyword evidence="4" id="KW-1185">Reference proteome</keyword>
<feature type="transmembrane region" description="Helical" evidence="2">
    <location>
        <begin position="47"/>
        <end position="68"/>
    </location>
</feature>
<dbReference type="Proteomes" id="UP000501812">
    <property type="component" value="Chromosome"/>
</dbReference>
<evidence type="ECO:0000256" key="1">
    <source>
        <dbReference type="SAM" id="MobiDB-lite"/>
    </source>
</evidence>
<dbReference type="EMBL" id="CP051774">
    <property type="protein sequence ID" value="QJE97687.1"/>
    <property type="molecule type" value="Genomic_DNA"/>
</dbReference>
<name>A0A858RL67_9BACT</name>
<evidence type="ECO:0008006" key="5">
    <source>
        <dbReference type="Google" id="ProtNLM"/>
    </source>
</evidence>
<keyword evidence="2" id="KW-1133">Transmembrane helix</keyword>
<accession>A0A858RL67</accession>
<protein>
    <recommendedName>
        <fullName evidence="5">DUF3619 family protein</fullName>
    </recommendedName>
</protein>
<evidence type="ECO:0000256" key="2">
    <source>
        <dbReference type="SAM" id="Phobius"/>
    </source>
</evidence>
<dbReference type="RefSeq" id="WP_169456113.1">
    <property type="nucleotide sequence ID" value="NZ_CP051774.1"/>
</dbReference>